<gene>
    <name evidence="2" type="primary">Contig12068.g12904</name>
    <name evidence="2" type="ORF">STYLEM_14324</name>
</gene>
<dbReference type="Proteomes" id="UP000039865">
    <property type="component" value="Unassembled WGS sequence"/>
</dbReference>
<accession>A0A078ARZ1</accession>
<dbReference type="SUPFAM" id="SSF50978">
    <property type="entry name" value="WD40 repeat-like"/>
    <property type="match status" value="1"/>
</dbReference>
<proteinExistence type="predicted"/>
<reference evidence="2 3" key="1">
    <citation type="submission" date="2014-06" db="EMBL/GenBank/DDBJ databases">
        <authorList>
            <person name="Swart Estienne"/>
        </authorList>
    </citation>
    <scope>NUCLEOTIDE SEQUENCE [LARGE SCALE GENOMIC DNA]</scope>
    <source>
        <strain evidence="2 3">130c</strain>
    </source>
</reference>
<organism evidence="2 3">
    <name type="scientific">Stylonychia lemnae</name>
    <name type="common">Ciliate</name>
    <dbReference type="NCBI Taxonomy" id="5949"/>
    <lineage>
        <taxon>Eukaryota</taxon>
        <taxon>Sar</taxon>
        <taxon>Alveolata</taxon>
        <taxon>Ciliophora</taxon>
        <taxon>Intramacronucleata</taxon>
        <taxon>Spirotrichea</taxon>
        <taxon>Stichotrichia</taxon>
        <taxon>Sporadotrichida</taxon>
        <taxon>Oxytrichidae</taxon>
        <taxon>Stylonychinae</taxon>
        <taxon>Stylonychia</taxon>
    </lineage>
</organism>
<feature type="region of interest" description="Disordered" evidence="1">
    <location>
        <begin position="528"/>
        <end position="569"/>
    </location>
</feature>
<sequence length="824" mass="96761">MIILIDVINKKVVDTIWCISLKLVQLENSQLYCLVSLKNFAIMIKKILVEGQTEVLQEEKIFQTNSLVVQFEQSKDLIYALTENGTLYRAQIQSMEFQEIYRIQQADNNQIQYLNFQIQEQNIFYFGTNIGIVYQLDLAKNYFDKVYLGDSKISDINISQQPLKVPFLDEDVDKLTQPKDMQNTIRAFRLKSLRIEFQPQDMIESFQYLRCSLMAGSAKISAIFIPYNKSVQKLLGWKLNTGLENIETFEVQDYTSKNVFRGREITSFALSQGFQGGLCAIVFEHNQLILYHTASKEVVKKICLPGKSSIVSLVFIDNYQQIRGQSLKHLNKEIQMILEMQEKAPILIIITDSGCLYLANVIDDKKTLVLQLEIISKSYDLHIPNQVLLSKEIKQNIDVTEINNQIVEDGELPDDYEQNNNQTESASHFQKNQKYLLLKESEQIFYVIDRHLLRQFVISQNHQTYINLQKALEGIQQDNSRKVVTTQWVYHDSNAFITSSDDKQLMVWNLNEVIQGCSTKIIQNNQSIQQNQKVKDNHQSSNLQNKRKQKTNEKLQQANKRHLNDQNNGQQHSNLLQLEQKKEFTLFSVIQGRVIYQQKKDVTQQITDLLKDGLIQLDGNIFEQYVDFRLFRFDEQKNVNDAQYIIEQELQSCLYIQRFEFFQKLVMLKAWLYLFHNEDEIRQIRYEELKKSFYENYYKLQGDQKDCNFNMAFELFIKEIQKQDALDFKSIKYNCQNFHLLRLIQIIEDQCLPVAIKAFKEKGLLIECLVIAKLLNNREAFKLSLEYLKEQQKERPAQVLKIEAALNLLNQQLIQEPQLQHQMI</sequence>
<name>A0A078ARZ1_STYLE</name>
<dbReference type="InParanoid" id="A0A078ARZ1"/>
<evidence type="ECO:0000313" key="3">
    <source>
        <dbReference type="Proteomes" id="UP000039865"/>
    </source>
</evidence>
<evidence type="ECO:0000256" key="1">
    <source>
        <dbReference type="SAM" id="MobiDB-lite"/>
    </source>
</evidence>
<protein>
    <submittedName>
        <fullName evidence="2">Uncharacterized protein</fullName>
    </submittedName>
</protein>
<dbReference type="InterPro" id="IPR036322">
    <property type="entry name" value="WD40_repeat_dom_sf"/>
</dbReference>
<evidence type="ECO:0000313" key="2">
    <source>
        <dbReference type="EMBL" id="CDW85250.1"/>
    </source>
</evidence>
<keyword evidence="3" id="KW-1185">Reference proteome</keyword>
<dbReference type="AlphaFoldDB" id="A0A078ARZ1"/>
<dbReference type="EMBL" id="CCKQ01013570">
    <property type="protein sequence ID" value="CDW85250.1"/>
    <property type="molecule type" value="Genomic_DNA"/>
</dbReference>